<accession>A0A6J4P298</accession>
<proteinExistence type="predicted"/>
<reference evidence="1" key="1">
    <citation type="submission" date="2020-02" db="EMBL/GenBank/DDBJ databases">
        <authorList>
            <person name="Meier V. D."/>
        </authorList>
    </citation>
    <scope>NUCLEOTIDE SEQUENCE</scope>
    <source>
        <strain evidence="1">AVDCRST_MAG01</strain>
    </source>
</reference>
<organism evidence="1">
    <name type="scientific">uncultured Rubrobacteraceae bacterium</name>
    <dbReference type="NCBI Taxonomy" id="349277"/>
    <lineage>
        <taxon>Bacteria</taxon>
        <taxon>Bacillati</taxon>
        <taxon>Actinomycetota</taxon>
        <taxon>Rubrobacteria</taxon>
        <taxon>Rubrobacterales</taxon>
        <taxon>Rubrobacteraceae</taxon>
        <taxon>environmental samples</taxon>
    </lineage>
</organism>
<feature type="non-terminal residue" evidence="1">
    <location>
        <position position="34"/>
    </location>
</feature>
<gene>
    <name evidence="1" type="ORF">AVDCRST_MAG01-01-878</name>
</gene>
<sequence length="34" mass="3994">PCPPYTLRPSLLTEALRRRSKKPWFRGLPSPLCR</sequence>
<dbReference type="AlphaFoldDB" id="A0A6J4P298"/>
<dbReference type="EMBL" id="CADCUW010000134">
    <property type="protein sequence ID" value="CAA9398268.1"/>
    <property type="molecule type" value="Genomic_DNA"/>
</dbReference>
<protein>
    <submittedName>
        <fullName evidence="1">Uncharacterized protein</fullName>
    </submittedName>
</protein>
<name>A0A6J4P298_9ACTN</name>
<evidence type="ECO:0000313" key="1">
    <source>
        <dbReference type="EMBL" id="CAA9398268.1"/>
    </source>
</evidence>
<feature type="non-terminal residue" evidence="1">
    <location>
        <position position="1"/>
    </location>
</feature>